<evidence type="ECO:0000256" key="5">
    <source>
        <dbReference type="ARBA" id="ARBA00022989"/>
    </source>
</evidence>
<dbReference type="AlphaFoldDB" id="A0A0P1FX53"/>
<dbReference type="InterPro" id="IPR003400">
    <property type="entry name" value="ExbD"/>
</dbReference>
<keyword evidence="7" id="KW-0813">Transport</keyword>
<evidence type="ECO:0000256" key="6">
    <source>
        <dbReference type="ARBA" id="ARBA00023136"/>
    </source>
</evidence>
<proteinExistence type="inferred from homology"/>
<dbReference type="EMBL" id="CYSB01000038">
    <property type="protein sequence ID" value="CUH69216.1"/>
    <property type="molecule type" value="Genomic_DNA"/>
</dbReference>
<accession>A0A0P1FX53</accession>
<evidence type="ECO:0000313" key="9">
    <source>
        <dbReference type="EMBL" id="CUH73581.1"/>
    </source>
</evidence>
<dbReference type="Gene3D" id="3.30.420.270">
    <property type="match status" value="1"/>
</dbReference>
<keyword evidence="3" id="KW-1003">Cell membrane</keyword>
<keyword evidence="10" id="KW-1185">Reference proteome</keyword>
<evidence type="ECO:0000256" key="1">
    <source>
        <dbReference type="ARBA" id="ARBA00004162"/>
    </source>
</evidence>
<dbReference type="RefSeq" id="WP_242601797.1">
    <property type="nucleotide sequence ID" value="NZ_CYSB01000038.1"/>
</dbReference>
<evidence type="ECO:0000313" key="8">
    <source>
        <dbReference type="EMBL" id="CUH69216.1"/>
    </source>
</evidence>
<dbReference type="PANTHER" id="PTHR30558">
    <property type="entry name" value="EXBD MEMBRANE COMPONENT OF PMF-DRIVEN MACROMOLECULE IMPORT SYSTEM"/>
    <property type="match status" value="1"/>
</dbReference>
<comment type="subcellular location">
    <subcellularLocation>
        <location evidence="1">Cell membrane</location>
        <topology evidence="1">Single-pass membrane protein</topology>
    </subcellularLocation>
    <subcellularLocation>
        <location evidence="7">Cell membrane</location>
        <topology evidence="7">Single-pass type II membrane protein</topology>
    </subcellularLocation>
</comment>
<sequence>MMDFQPPARPPKAESIVPMINVVFLLLIFFLMTAQIAPPEPFEVAAPQAGKAGDPKGEVTLYLSAEGLAQYQDQKGEAAFAALKAELGGNKEVVLRADAKAQGTRLAEVMAELRRAGFSAIELVVDLK</sequence>
<organism evidence="9 11">
    <name type="scientific">Thalassovita autumnalis</name>
    <dbReference type="NCBI Taxonomy" id="2072972"/>
    <lineage>
        <taxon>Bacteria</taxon>
        <taxon>Pseudomonadati</taxon>
        <taxon>Pseudomonadota</taxon>
        <taxon>Alphaproteobacteria</taxon>
        <taxon>Rhodobacterales</taxon>
        <taxon>Roseobacteraceae</taxon>
        <taxon>Thalassovita</taxon>
    </lineage>
</organism>
<name>A0A0P1FX53_9RHOB</name>
<keyword evidence="5" id="KW-1133">Transmembrane helix</keyword>
<dbReference type="GO" id="GO:0005886">
    <property type="term" value="C:plasma membrane"/>
    <property type="evidence" value="ECO:0007669"/>
    <property type="project" value="UniProtKB-SubCell"/>
</dbReference>
<keyword evidence="6" id="KW-0472">Membrane</keyword>
<evidence type="ECO:0000256" key="4">
    <source>
        <dbReference type="ARBA" id="ARBA00022692"/>
    </source>
</evidence>
<reference evidence="8 10" key="1">
    <citation type="submission" date="2015-09" db="EMBL/GenBank/DDBJ databases">
        <authorList>
            <person name="Rodrigo-Torres L."/>
            <person name="Arahal D.R."/>
        </authorList>
    </citation>
    <scope>NUCLEOTIDE SEQUENCE [LARGE SCALE GENOMIC DNA]</scope>
    <source>
        <strain evidence="8 10">CECT 5118</strain>
    </source>
</reference>
<comment type="similarity">
    <text evidence="2 7">Belongs to the ExbD/TolR family.</text>
</comment>
<evidence type="ECO:0000256" key="7">
    <source>
        <dbReference type="RuleBase" id="RU003879"/>
    </source>
</evidence>
<dbReference type="Proteomes" id="UP000051887">
    <property type="component" value="Unassembled WGS sequence"/>
</dbReference>
<evidence type="ECO:0000313" key="10">
    <source>
        <dbReference type="Proteomes" id="UP000051086"/>
    </source>
</evidence>
<dbReference type="EMBL" id="CYSC01000041">
    <property type="protein sequence ID" value="CUH73581.1"/>
    <property type="molecule type" value="Genomic_DNA"/>
</dbReference>
<protein>
    <submittedName>
        <fullName evidence="9">Biopolymer transport protein ExbD</fullName>
    </submittedName>
</protein>
<keyword evidence="4 7" id="KW-0812">Transmembrane</keyword>
<gene>
    <name evidence="8" type="ORF">TL5118_03175</name>
    <name evidence="9" type="ORF">TL5120_03393</name>
</gene>
<reference evidence="9 11" key="2">
    <citation type="submission" date="2015-09" db="EMBL/GenBank/DDBJ databases">
        <authorList>
            <consortium name="Swine Surveillance"/>
        </authorList>
    </citation>
    <scope>NUCLEOTIDE SEQUENCE [LARGE SCALE GENOMIC DNA]</scope>
    <source>
        <strain evidence="9 11">5120</strain>
    </source>
</reference>
<dbReference type="GO" id="GO:0015031">
    <property type="term" value="P:protein transport"/>
    <property type="evidence" value="ECO:0007669"/>
    <property type="project" value="UniProtKB-KW"/>
</dbReference>
<evidence type="ECO:0000256" key="2">
    <source>
        <dbReference type="ARBA" id="ARBA00005811"/>
    </source>
</evidence>
<dbReference type="Proteomes" id="UP000051086">
    <property type="component" value="Unassembled WGS sequence"/>
</dbReference>
<keyword evidence="7" id="KW-0653">Protein transport</keyword>
<evidence type="ECO:0000313" key="11">
    <source>
        <dbReference type="Proteomes" id="UP000051887"/>
    </source>
</evidence>
<evidence type="ECO:0000256" key="3">
    <source>
        <dbReference type="ARBA" id="ARBA00022475"/>
    </source>
</evidence>
<dbReference type="GO" id="GO:0022857">
    <property type="term" value="F:transmembrane transporter activity"/>
    <property type="evidence" value="ECO:0007669"/>
    <property type="project" value="InterPro"/>
</dbReference>
<dbReference type="Pfam" id="PF02472">
    <property type="entry name" value="ExbD"/>
    <property type="match status" value="1"/>
</dbReference>